<dbReference type="InterPro" id="IPR025965">
    <property type="entry name" value="FlgD/Vpr_Ig-like"/>
</dbReference>
<proteinExistence type="predicted"/>
<dbReference type="InterPro" id="IPR026444">
    <property type="entry name" value="Secre_tail"/>
</dbReference>
<evidence type="ECO:0000259" key="1">
    <source>
        <dbReference type="Pfam" id="PF13860"/>
    </source>
</evidence>
<name>A0A948W4L9_UNCEI</name>
<dbReference type="EMBL" id="JAHJDP010000006">
    <property type="protein sequence ID" value="MBU2689484.1"/>
    <property type="molecule type" value="Genomic_DNA"/>
</dbReference>
<dbReference type="NCBIfam" id="NF041940">
    <property type="entry name" value="choice_anch_X"/>
    <property type="match status" value="1"/>
</dbReference>
<organism evidence="2 3">
    <name type="scientific">Eiseniibacteriota bacterium</name>
    <dbReference type="NCBI Taxonomy" id="2212470"/>
    <lineage>
        <taxon>Bacteria</taxon>
        <taxon>Candidatus Eiseniibacteriota</taxon>
    </lineage>
</organism>
<evidence type="ECO:0000313" key="2">
    <source>
        <dbReference type="EMBL" id="MBU2689484.1"/>
    </source>
</evidence>
<dbReference type="AlphaFoldDB" id="A0A948W4L9"/>
<dbReference type="InterPro" id="IPR013783">
    <property type="entry name" value="Ig-like_fold"/>
</dbReference>
<dbReference type="Proteomes" id="UP000777784">
    <property type="component" value="Unassembled WGS sequence"/>
</dbReference>
<dbReference type="Gene3D" id="2.60.40.4070">
    <property type="match status" value="1"/>
</dbReference>
<accession>A0A948W4L9</accession>
<reference evidence="2" key="1">
    <citation type="submission" date="2021-05" db="EMBL/GenBank/DDBJ databases">
        <title>Energy efficiency and biological interactions define the core microbiome of deep oligotrophic groundwater.</title>
        <authorList>
            <person name="Mehrshad M."/>
            <person name="Lopez-Fernandez M."/>
            <person name="Bell E."/>
            <person name="Bernier-Latmani R."/>
            <person name="Bertilsson S."/>
            <person name="Dopson M."/>
        </authorList>
    </citation>
    <scope>NUCLEOTIDE SEQUENCE</scope>
    <source>
        <strain evidence="2">Modern_marine.mb.64</strain>
    </source>
</reference>
<feature type="domain" description="FlgD/Vpr Ig-like" evidence="1">
    <location>
        <begin position="372"/>
        <end position="427"/>
    </location>
</feature>
<dbReference type="NCBIfam" id="TIGR04183">
    <property type="entry name" value="Por_Secre_tail"/>
    <property type="match status" value="1"/>
</dbReference>
<dbReference type="Pfam" id="PF13860">
    <property type="entry name" value="FlgD_ig"/>
    <property type="match status" value="1"/>
</dbReference>
<comment type="caution">
    <text evidence="2">The sequence shown here is derived from an EMBL/GenBank/DDBJ whole genome shotgun (WGS) entry which is preliminary data.</text>
</comment>
<evidence type="ECO:0000313" key="3">
    <source>
        <dbReference type="Proteomes" id="UP000777784"/>
    </source>
</evidence>
<dbReference type="Gene3D" id="2.60.40.10">
    <property type="entry name" value="Immunoglobulins"/>
    <property type="match status" value="1"/>
</dbReference>
<protein>
    <submittedName>
        <fullName evidence="2">T9SS type A sorting domain-containing protein</fullName>
    </submittedName>
</protein>
<sequence length="446" mass="49023">MRESDVTASQIAFRLIPLGAGESSQILAAAGSADSLRFQAEIWAGDFDFTLIDPVGRVVDPDTAAIDPNVDYYEDALLMSYTVASSFEGEWSIVVDASQSADSALAAIKGIEYSPVFMRIGFDDVELEPSETQRIESVLEWNGQPILDAEVTGILIDPQEIHTDLSLLDDGTNGDLVPNDGIYTAEILGNQRTGQYMVHVHAGGIFGIDQVLNRDGSGVYFVAERPDLELLASDIELIPSTIDDQLKISVNMEFRNNGAAYAESVLVQVIEEETYIVFSESLFVNVAPGQELSLSTDWDVRFGIAEARLGGLVNTLGNLSEFNLADNEAYATLPLSGVEHENDLEEPQPSTEMPTEKLALRVFPNPFTNGTTIQYVLPRSQDIDLAVFDISGRRVRQLKKGMKVPGQYSVLWDSRNDNGQIVASGIYFARLRTGRHQEVNKLMFLR</sequence>
<gene>
    <name evidence="2" type="ORF">KJ970_01030</name>
</gene>